<accession>A0A6L6PWU1</accession>
<evidence type="ECO:0000313" key="2">
    <source>
        <dbReference type="EMBL" id="MTW01689.1"/>
    </source>
</evidence>
<keyword evidence="3" id="KW-1185">Reference proteome</keyword>
<comment type="caution">
    <text evidence="2">The sequence shown here is derived from an EMBL/GenBank/DDBJ whole genome shotgun (WGS) entry which is preliminary data.</text>
</comment>
<dbReference type="OrthoDB" id="368476at2"/>
<evidence type="ECO:0000259" key="1">
    <source>
        <dbReference type="Pfam" id="PF00497"/>
    </source>
</evidence>
<organism evidence="2 3">
    <name type="scientific">Pseudoduganella ginsengisoli</name>
    <dbReference type="NCBI Taxonomy" id="1462440"/>
    <lineage>
        <taxon>Bacteria</taxon>
        <taxon>Pseudomonadati</taxon>
        <taxon>Pseudomonadota</taxon>
        <taxon>Betaproteobacteria</taxon>
        <taxon>Burkholderiales</taxon>
        <taxon>Oxalobacteraceae</taxon>
        <taxon>Telluria group</taxon>
        <taxon>Pseudoduganella</taxon>
    </lineage>
</organism>
<feature type="domain" description="Solute-binding protein family 3/N-terminal" evidence="1">
    <location>
        <begin position="65"/>
        <end position="257"/>
    </location>
</feature>
<proteinExistence type="predicted"/>
<dbReference type="RefSeq" id="WP_155438067.1">
    <property type="nucleotide sequence ID" value="NZ_WNLA01000002.1"/>
</dbReference>
<dbReference type="Pfam" id="PF00497">
    <property type="entry name" value="SBP_bac_3"/>
    <property type="match status" value="1"/>
</dbReference>
<dbReference type="AlphaFoldDB" id="A0A6L6PWU1"/>
<dbReference type="Gene3D" id="3.40.190.10">
    <property type="entry name" value="Periplasmic binding protein-like II"/>
    <property type="match status" value="2"/>
</dbReference>
<dbReference type="EMBL" id="WNLA01000002">
    <property type="protein sequence ID" value="MTW01689.1"/>
    <property type="molecule type" value="Genomic_DNA"/>
</dbReference>
<gene>
    <name evidence="2" type="ORF">GM668_06255</name>
</gene>
<dbReference type="SUPFAM" id="SSF53850">
    <property type="entry name" value="Periplasmic binding protein-like II"/>
    <property type="match status" value="1"/>
</dbReference>
<reference evidence="2 3" key="1">
    <citation type="submission" date="2019-11" db="EMBL/GenBank/DDBJ databases">
        <title>Type strains purchased from KCTC, JCM and DSMZ.</title>
        <authorList>
            <person name="Lu H."/>
        </authorList>
    </citation>
    <scope>NUCLEOTIDE SEQUENCE [LARGE SCALE GENOMIC DNA]</scope>
    <source>
        <strain evidence="2 3">KCTC 42409</strain>
    </source>
</reference>
<dbReference type="InterPro" id="IPR001638">
    <property type="entry name" value="Solute-binding_3/MltF_N"/>
</dbReference>
<sequence length="268" mass="29795">MFLAFLLKWHDTTFIAATFAAMRLFMPSAAMLCTLLTVGPGVRAQEAAPLLIGSTTVDRASRAMAIEVVEEAYRRAHVPIRIKPYPTSRRLAMARDGSLDALTAAVPITEMARSGPVDDLIQLPLPIAHEEVVVFSTRSLTFTVQGYDSLMPYSVGYVLGIPTLSARLAKLHTDTAVNNELLLKKLAHGRTQVAVDFRSTQCLVKELNLQNVQMLAPPLEVFDLYHYLHKRHAKLAVRIEKILAEMRADGTISRIHDSVKARYDKRCT</sequence>
<dbReference type="Proteomes" id="UP000484015">
    <property type="component" value="Unassembled WGS sequence"/>
</dbReference>
<protein>
    <submittedName>
        <fullName evidence="2">Transporter substrate-binding domain-containing protein</fullName>
    </submittedName>
</protein>
<evidence type="ECO:0000313" key="3">
    <source>
        <dbReference type="Proteomes" id="UP000484015"/>
    </source>
</evidence>
<name>A0A6L6PWU1_9BURK</name>